<name>A0A0N0NNF9_9EURO</name>
<accession>A0A0N0NNF9</accession>
<dbReference type="GeneID" id="28740210"/>
<dbReference type="InterPro" id="IPR000873">
    <property type="entry name" value="AMP-dep_synth/lig_dom"/>
</dbReference>
<comment type="caution">
    <text evidence="5">The sequence shown here is derived from an EMBL/GenBank/DDBJ whole genome shotgun (WGS) entry which is preliminary data.</text>
</comment>
<evidence type="ECO:0000259" key="3">
    <source>
        <dbReference type="Pfam" id="PF00501"/>
    </source>
</evidence>
<dbReference type="PANTHER" id="PTHR24096:SF149">
    <property type="entry name" value="AMP-BINDING DOMAIN-CONTAINING PROTEIN-RELATED"/>
    <property type="match status" value="1"/>
</dbReference>
<dbReference type="VEuPathDB" id="FungiDB:AB675_7924"/>
<dbReference type="OrthoDB" id="1898221at2759"/>
<feature type="domain" description="AMP-binding enzyme C-terminal" evidence="4">
    <location>
        <begin position="142"/>
        <end position="219"/>
    </location>
</feature>
<sequence>MSGGSLLSNDLRSAVSNMFPPGINLITNWGMTEATCEATQFPLHEIDTEASVGRLMPNMSAKVIDTTGGELGKNEMGELCIKGPNVSRGYFNNPTATADAFTPDGFFKTGDIAIVGDDEKVFIKGRYKELIKYKSNQVPPVELESVILTVPGVQDVGVIGVPQGDGNELPRAYVVRDSSNETCTAEAIEGKIKSTLANHKWLRGGVRWVDEIPRNTIGKIDRKIIKTWCEGEAPILKANL</sequence>
<evidence type="ECO:0000259" key="4">
    <source>
        <dbReference type="Pfam" id="PF13193"/>
    </source>
</evidence>
<evidence type="ECO:0000313" key="6">
    <source>
        <dbReference type="Proteomes" id="UP000038010"/>
    </source>
</evidence>
<dbReference type="EMBL" id="LFJN01000010">
    <property type="protein sequence ID" value="KPI41329.1"/>
    <property type="molecule type" value="Genomic_DNA"/>
</dbReference>
<dbReference type="RefSeq" id="XP_018001292.1">
    <property type="nucleotide sequence ID" value="XM_018148330.1"/>
</dbReference>
<reference evidence="5 6" key="1">
    <citation type="submission" date="2015-06" db="EMBL/GenBank/DDBJ databases">
        <title>Draft genome of the ant-associated black yeast Phialophora attae CBS 131958.</title>
        <authorList>
            <person name="Moreno L.F."/>
            <person name="Stielow B.J."/>
            <person name="de Hoog S."/>
            <person name="Vicente V.A."/>
            <person name="Weiss V.A."/>
            <person name="de Vries M."/>
            <person name="Cruz L.M."/>
            <person name="Souza E.M."/>
        </authorList>
    </citation>
    <scope>NUCLEOTIDE SEQUENCE [LARGE SCALE GENOMIC DNA]</scope>
    <source>
        <strain evidence="5 6">CBS 131958</strain>
    </source>
</reference>
<protein>
    <submittedName>
        <fullName evidence="5">Putative acyl-coenzyme A synthetase</fullName>
    </submittedName>
</protein>
<dbReference type="Gene3D" id="3.40.50.12780">
    <property type="entry name" value="N-terminal domain of ligase-like"/>
    <property type="match status" value="1"/>
</dbReference>
<organism evidence="5 6">
    <name type="scientific">Cyphellophora attinorum</name>
    <dbReference type="NCBI Taxonomy" id="1664694"/>
    <lineage>
        <taxon>Eukaryota</taxon>
        <taxon>Fungi</taxon>
        <taxon>Dikarya</taxon>
        <taxon>Ascomycota</taxon>
        <taxon>Pezizomycotina</taxon>
        <taxon>Eurotiomycetes</taxon>
        <taxon>Chaetothyriomycetidae</taxon>
        <taxon>Chaetothyriales</taxon>
        <taxon>Cyphellophoraceae</taxon>
        <taxon>Cyphellophora</taxon>
    </lineage>
</organism>
<dbReference type="Pfam" id="PF00501">
    <property type="entry name" value="AMP-binding"/>
    <property type="match status" value="1"/>
</dbReference>
<dbReference type="Pfam" id="PF13193">
    <property type="entry name" value="AMP-binding_C"/>
    <property type="match status" value="1"/>
</dbReference>
<dbReference type="PANTHER" id="PTHR24096">
    <property type="entry name" value="LONG-CHAIN-FATTY-ACID--COA LIGASE"/>
    <property type="match status" value="1"/>
</dbReference>
<dbReference type="AlphaFoldDB" id="A0A0N0NNF9"/>
<keyword evidence="2" id="KW-0436">Ligase</keyword>
<evidence type="ECO:0000256" key="1">
    <source>
        <dbReference type="ARBA" id="ARBA00006432"/>
    </source>
</evidence>
<dbReference type="GO" id="GO:0016405">
    <property type="term" value="F:CoA-ligase activity"/>
    <property type="evidence" value="ECO:0007669"/>
    <property type="project" value="TreeGrafter"/>
</dbReference>
<dbReference type="SUPFAM" id="SSF56801">
    <property type="entry name" value="Acetyl-CoA synthetase-like"/>
    <property type="match status" value="1"/>
</dbReference>
<dbReference type="Gene3D" id="3.30.300.30">
    <property type="match status" value="1"/>
</dbReference>
<keyword evidence="6" id="KW-1185">Reference proteome</keyword>
<gene>
    <name evidence="5" type="ORF">AB675_7924</name>
</gene>
<dbReference type="Proteomes" id="UP000038010">
    <property type="component" value="Unassembled WGS sequence"/>
</dbReference>
<feature type="domain" description="AMP-dependent synthetase/ligase" evidence="3">
    <location>
        <begin position="1"/>
        <end position="91"/>
    </location>
</feature>
<evidence type="ECO:0000256" key="2">
    <source>
        <dbReference type="ARBA" id="ARBA00022598"/>
    </source>
</evidence>
<proteinExistence type="inferred from homology"/>
<comment type="similarity">
    <text evidence="1">Belongs to the ATP-dependent AMP-binding enzyme family.</text>
</comment>
<dbReference type="InterPro" id="IPR042099">
    <property type="entry name" value="ANL_N_sf"/>
</dbReference>
<dbReference type="InterPro" id="IPR045851">
    <property type="entry name" value="AMP-bd_C_sf"/>
</dbReference>
<dbReference type="STRING" id="1664694.A0A0N0NNF9"/>
<evidence type="ECO:0000313" key="5">
    <source>
        <dbReference type="EMBL" id="KPI41329.1"/>
    </source>
</evidence>
<dbReference type="InterPro" id="IPR025110">
    <property type="entry name" value="AMP-bd_C"/>
</dbReference>